<accession>A0A803LUZ8</accession>
<organism evidence="1 2">
    <name type="scientific">Chenopodium quinoa</name>
    <name type="common">Quinoa</name>
    <dbReference type="NCBI Taxonomy" id="63459"/>
    <lineage>
        <taxon>Eukaryota</taxon>
        <taxon>Viridiplantae</taxon>
        <taxon>Streptophyta</taxon>
        <taxon>Embryophyta</taxon>
        <taxon>Tracheophyta</taxon>
        <taxon>Spermatophyta</taxon>
        <taxon>Magnoliopsida</taxon>
        <taxon>eudicotyledons</taxon>
        <taxon>Gunneridae</taxon>
        <taxon>Pentapetalae</taxon>
        <taxon>Caryophyllales</taxon>
        <taxon>Chenopodiaceae</taxon>
        <taxon>Chenopodioideae</taxon>
        <taxon>Atripliceae</taxon>
        <taxon>Chenopodium</taxon>
    </lineage>
</organism>
<dbReference type="OrthoDB" id="368507at2759"/>
<dbReference type="AlphaFoldDB" id="A0A803LUZ8"/>
<dbReference type="OMA" id="WIGFNSA"/>
<dbReference type="PANTHER" id="PTHR33559:SF1">
    <property type="entry name" value="PROTEASOME ASSEMBLY CHAPERONE 4"/>
    <property type="match status" value="1"/>
</dbReference>
<dbReference type="PANTHER" id="PTHR33559">
    <property type="entry name" value="PROTEASOME ASSEMBLY CHAPERONE 4"/>
    <property type="match status" value="1"/>
</dbReference>
<evidence type="ECO:0000313" key="2">
    <source>
        <dbReference type="Proteomes" id="UP000596660"/>
    </source>
</evidence>
<dbReference type="Proteomes" id="UP000596660">
    <property type="component" value="Unplaced"/>
</dbReference>
<protein>
    <recommendedName>
        <fullName evidence="3">Proteasome assembly chaperone 4</fullName>
    </recommendedName>
</protein>
<reference evidence="1" key="2">
    <citation type="submission" date="2021-03" db="UniProtKB">
        <authorList>
            <consortium name="EnsemblPlants"/>
        </authorList>
    </citation>
    <scope>IDENTIFICATION</scope>
</reference>
<name>A0A803LUZ8_CHEQI</name>
<dbReference type="KEGG" id="cqi:110709749"/>
<sequence>MDRSEMVETTSCQNPINKDSGVEITCFSDVLDETPVHFQIMRFNKQIYAWIGCSSAKLGHLHAAGPTRPNNTVSVTSILGGTSDNTGVGIARRLVLRTGLNIILACNLPKSNPLLEIGAEKKLLEKLTSLGYTKPRSNNLPQ</sequence>
<dbReference type="RefSeq" id="XP_021743670.1">
    <property type="nucleotide sequence ID" value="XM_021887978.1"/>
</dbReference>
<dbReference type="GeneID" id="110709749"/>
<gene>
    <name evidence="1" type="primary">LOC110709749</name>
</gene>
<dbReference type="Pfam" id="PF16093">
    <property type="entry name" value="PAC4"/>
    <property type="match status" value="1"/>
</dbReference>
<reference evidence="1" key="1">
    <citation type="journal article" date="2017" name="Nature">
        <title>The genome of Chenopodium quinoa.</title>
        <authorList>
            <person name="Jarvis D.E."/>
            <person name="Ho Y.S."/>
            <person name="Lightfoot D.J."/>
            <person name="Schmoeckel S.M."/>
            <person name="Li B."/>
            <person name="Borm T.J.A."/>
            <person name="Ohyanagi H."/>
            <person name="Mineta K."/>
            <person name="Michell C.T."/>
            <person name="Saber N."/>
            <person name="Kharbatia N.M."/>
            <person name="Rupper R.R."/>
            <person name="Sharp A.R."/>
            <person name="Dally N."/>
            <person name="Boughton B.A."/>
            <person name="Woo Y.H."/>
            <person name="Gao G."/>
            <person name="Schijlen E.G.W.M."/>
            <person name="Guo X."/>
            <person name="Momin A.A."/>
            <person name="Negrao S."/>
            <person name="Al-Babili S."/>
            <person name="Gehring C."/>
            <person name="Roessner U."/>
            <person name="Jung C."/>
            <person name="Murphy K."/>
            <person name="Arold S.T."/>
            <person name="Gojobori T."/>
            <person name="van der Linden C.G."/>
            <person name="van Loo E.N."/>
            <person name="Jellen E.N."/>
            <person name="Maughan P.J."/>
            <person name="Tester M."/>
        </authorList>
    </citation>
    <scope>NUCLEOTIDE SEQUENCE [LARGE SCALE GENOMIC DNA]</scope>
    <source>
        <strain evidence="1">cv. PI 614886</strain>
    </source>
</reference>
<dbReference type="InterPro" id="IPR032157">
    <property type="entry name" value="PAC4"/>
</dbReference>
<evidence type="ECO:0000313" key="1">
    <source>
        <dbReference type="EnsemblPlants" id="AUR62019042-RA:cds"/>
    </source>
</evidence>
<evidence type="ECO:0008006" key="3">
    <source>
        <dbReference type="Google" id="ProtNLM"/>
    </source>
</evidence>
<keyword evidence="2" id="KW-1185">Reference proteome</keyword>
<proteinExistence type="predicted"/>
<dbReference type="GO" id="GO:0043248">
    <property type="term" value="P:proteasome assembly"/>
    <property type="evidence" value="ECO:0007669"/>
    <property type="project" value="InterPro"/>
</dbReference>
<dbReference type="Gramene" id="AUR62019042-RA">
    <property type="protein sequence ID" value="AUR62019042-RA:cds"/>
    <property type="gene ID" value="AUR62019042"/>
</dbReference>
<dbReference type="EnsemblPlants" id="AUR62019042-RA">
    <property type="protein sequence ID" value="AUR62019042-RA:cds"/>
    <property type="gene ID" value="AUR62019042"/>
</dbReference>